<accession>G1RLC9</accession>
<keyword evidence="5" id="KW-0539">Nucleus</keyword>
<dbReference type="GO" id="GO:0003713">
    <property type="term" value="F:transcription coactivator activity"/>
    <property type="evidence" value="ECO:0007669"/>
    <property type="project" value="TreeGrafter"/>
</dbReference>
<dbReference type="Gene3D" id="1.25.40.770">
    <property type="entry name" value="TAF6, C-terminal HEAT repeat domain"/>
    <property type="match status" value="1"/>
</dbReference>
<dbReference type="FunFam" id="1.25.40.770:FF:000001">
    <property type="entry name" value="Transcription initiation factor TFIID subunit 6"/>
    <property type="match status" value="1"/>
</dbReference>
<keyword evidence="4" id="KW-0804">Transcription</keyword>
<protein>
    <submittedName>
        <fullName evidence="8">TATA-box binding protein associated factor 6</fullName>
    </submittedName>
</protein>
<dbReference type="GO" id="GO:0042789">
    <property type="term" value="P:mRNA transcription by RNA polymerase II"/>
    <property type="evidence" value="ECO:0007669"/>
    <property type="project" value="Ensembl"/>
</dbReference>
<dbReference type="EMBL" id="ADFV01105276">
    <property type="status" value="NOT_ANNOTATED_CDS"/>
    <property type="molecule type" value="Genomic_DNA"/>
</dbReference>
<evidence type="ECO:0000256" key="2">
    <source>
        <dbReference type="ARBA" id="ARBA00007688"/>
    </source>
</evidence>
<feature type="domain" description="TAF6 C-terminal HEAT repeat" evidence="7">
    <location>
        <begin position="219"/>
        <end position="402"/>
    </location>
</feature>
<dbReference type="EMBL" id="ADFV01105278">
    <property type="status" value="NOT_ANNOTATED_CDS"/>
    <property type="molecule type" value="Genomic_DNA"/>
</dbReference>
<feature type="region of interest" description="Disordered" evidence="6">
    <location>
        <begin position="457"/>
        <end position="480"/>
    </location>
</feature>
<dbReference type="InParanoid" id="G1RLC9"/>
<feature type="compositionally biased region" description="Low complexity" evidence="6">
    <location>
        <begin position="525"/>
        <end position="545"/>
    </location>
</feature>
<evidence type="ECO:0000313" key="8">
    <source>
        <dbReference type="Ensembl" id="ENSNLEP00000014037.2"/>
    </source>
</evidence>
<dbReference type="InterPro" id="IPR016024">
    <property type="entry name" value="ARM-type_fold"/>
</dbReference>
<dbReference type="eggNOG" id="KOG2549">
    <property type="taxonomic scope" value="Eukaryota"/>
</dbReference>
<dbReference type="FunCoup" id="G1RLC9">
    <property type="interactions" value="2488"/>
</dbReference>
<evidence type="ECO:0000256" key="3">
    <source>
        <dbReference type="ARBA" id="ARBA00023015"/>
    </source>
</evidence>
<dbReference type="SUPFAM" id="SSF48371">
    <property type="entry name" value="ARM repeat"/>
    <property type="match status" value="1"/>
</dbReference>
<dbReference type="Proteomes" id="UP000001073">
    <property type="component" value="Chromosome 17"/>
</dbReference>
<feature type="compositionally biased region" description="Polar residues" evidence="6">
    <location>
        <begin position="457"/>
        <end position="468"/>
    </location>
</feature>
<evidence type="ECO:0000256" key="6">
    <source>
        <dbReference type="SAM" id="MobiDB-lite"/>
    </source>
</evidence>
<dbReference type="InterPro" id="IPR011442">
    <property type="entry name" value="TAF6_C"/>
</dbReference>
<dbReference type="GO" id="GO:0071339">
    <property type="term" value="C:MLL1 complex"/>
    <property type="evidence" value="ECO:0007669"/>
    <property type="project" value="Ensembl"/>
</dbReference>
<dbReference type="PANTHER" id="PTHR10221:SF9">
    <property type="entry name" value="TRANSCRIPTION INITIATION FACTOR TFIID SUBUNIT 6"/>
    <property type="match status" value="1"/>
</dbReference>
<feature type="region of interest" description="Disordered" evidence="6">
    <location>
        <begin position="495"/>
        <end position="545"/>
    </location>
</feature>
<dbReference type="CDD" id="cd08050">
    <property type="entry name" value="TAF6C"/>
    <property type="match status" value="1"/>
</dbReference>
<dbReference type="GO" id="GO:0033276">
    <property type="term" value="C:transcription factor TFTC complex"/>
    <property type="evidence" value="ECO:0007669"/>
    <property type="project" value="Ensembl"/>
</dbReference>
<reference evidence="8 9" key="1">
    <citation type="submission" date="2012-10" db="EMBL/GenBank/DDBJ databases">
        <authorList>
            <consortium name="Gibbon Genome Sequencing Consortium"/>
        </authorList>
    </citation>
    <scope>NUCLEOTIDE SEQUENCE [LARGE SCALE GENOMIC DNA]</scope>
</reference>
<dbReference type="EMBL" id="ADFV01105277">
    <property type="status" value="NOT_ANNOTATED_CDS"/>
    <property type="molecule type" value="Genomic_DNA"/>
</dbReference>
<dbReference type="GO" id="GO:0051123">
    <property type="term" value="P:RNA polymerase II preinitiation complex assembly"/>
    <property type="evidence" value="ECO:0007669"/>
    <property type="project" value="Ensembl"/>
</dbReference>
<keyword evidence="9" id="KW-1185">Reference proteome</keyword>
<name>G1RLC9_NOMLE</name>
<comment type="similarity">
    <text evidence="2">Belongs to the TAF6 family.</text>
</comment>
<reference evidence="8" key="2">
    <citation type="submission" date="2025-08" db="UniProtKB">
        <authorList>
            <consortium name="Ensembl"/>
        </authorList>
    </citation>
    <scope>IDENTIFICATION</scope>
</reference>
<dbReference type="GO" id="GO:0016251">
    <property type="term" value="F:RNA polymerase II general transcription initiation factor activity"/>
    <property type="evidence" value="ECO:0007669"/>
    <property type="project" value="Ensembl"/>
</dbReference>
<sequence>MTKRRPQTITACLQTNFGKVVLAATLNPAYEGQRMLDTRFYHVPQAGLELLTPSDPPTLASQSAGITGVSHHLKNVEVIGETGRGRPLYGFHAQEFIPFRFASGGGRELYFYEEKEVDLSDIINTPLPRVPLDVCLKAHWLSIEGCQPAIPENPPPAPKEQQKAEATEPLKSAKPGQEEDGTLKGKGQGATTADGKGKEKKAPPLLEGAPLRLKPRSIHELSVEQQLYYKEITEACVGSCEAKRAEALQSIATDPGLYQMLPRFSTFISEGVRVNVVQNNLALLIYLMRMVKALMDNPTLYLEKYVHELIPAVMTCIVSRQLCLRPDVDNHWALRDFAARLVAQICKHFSTTTNNIQSRITKTFTKSWVDEKTPWTTRYGSIAGLAELGHDVIKTLILPRLQQEGERIRSVLDGPVLSNIDRIGADHVQSLLLVTEAPVPTPDAYRAEFGTTLTITQPRPTLTLSQAPQPGPRTPGLLKVPGSIALPVQTLVSARAAAPPQPSPPPTKFIVMSSSSSAPSTQQVLSLSTSAPGSGSTTTSPVTTTVPSVQPIVKLVSTATTAPPSTAPSGPGSVQKYIVVSLPPTGEGKGGPTSHPSPVPPPASSPSPLSGSALCGGKQEAGDSPPPAPGTPKANGSQPPNSGSPQPAP</sequence>
<dbReference type="Pfam" id="PF07571">
    <property type="entry name" value="TAF6_C"/>
    <property type="match status" value="1"/>
</dbReference>
<feature type="region of interest" description="Disordered" evidence="6">
    <location>
        <begin position="147"/>
        <end position="209"/>
    </location>
</feature>
<dbReference type="GO" id="GO:0045786">
    <property type="term" value="P:negative regulation of cell cycle"/>
    <property type="evidence" value="ECO:0007669"/>
    <property type="project" value="Ensembl"/>
</dbReference>
<dbReference type="GO" id="GO:0046695">
    <property type="term" value="C:SLIK (SAGA-like) complex"/>
    <property type="evidence" value="ECO:0007669"/>
    <property type="project" value="InterPro"/>
</dbReference>
<dbReference type="InterPro" id="IPR037796">
    <property type="entry name" value="TAF6"/>
</dbReference>
<dbReference type="GeneTree" id="ENSGT00640000091486"/>
<dbReference type="PRINTS" id="PR02045">
    <property type="entry name" value="F138DOMAIN"/>
</dbReference>
<dbReference type="GO" id="GO:0003677">
    <property type="term" value="F:DNA binding"/>
    <property type="evidence" value="ECO:0007669"/>
    <property type="project" value="Ensembl"/>
</dbReference>
<dbReference type="GO" id="GO:0017162">
    <property type="term" value="F:aryl hydrocarbon receptor binding"/>
    <property type="evidence" value="ECO:0007669"/>
    <property type="project" value="Ensembl"/>
</dbReference>
<dbReference type="GO" id="GO:0005829">
    <property type="term" value="C:cytosol"/>
    <property type="evidence" value="ECO:0007669"/>
    <property type="project" value="Ensembl"/>
</dbReference>
<dbReference type="GO" id="GO:0000124">
    <property type="term" value="C:SAGA complex"/>
    <property type="evidence" value="ECO:0007669"/>
    <property type="project" value="InterPro"/>
</dbReference>
<feature type="region of interest" description="Disordered" evidence="6">
    <location>
        <begin position="582"/>
        <end position="649"/>
    </location>
</feature>
<reference evidence="8" key="3">
    <citation type="submission" date="2025-09" db="UniProtKB">
        <authorList>
            <consortium name="Ensembl"/>
        </authorList>
    </citation>
    <scope>IDENTIFICATION</scope>
</reference>
<dbReference type="EMBL" id="ADFV01105279">
    <property type="status" value="NOT_ANNOTATED_CDS"/>
    <property type="molecule type" value="Genomic_DNA"/>
</dbReference>
<dbReference type="OMA" id="RCNIVQH"/>
<dbReference type="GO" id="GO:0005669">
    <property type="term" value="C:transcription factor TFIID complex"/>
    <property type="evidence" value="ECO:0007669"/>
    <property type="project" value="Ensembl"/>
</dbReference>
<feature type="compositionally biased region" description="Pro residues" evidence="6">
    <location>
        <begin position="595"/>
        <end position="605"/>
    </location>
</feature>
<dbReference type="GO" id="GO:0060261">
    <property type="term" value="P:positive regulation of transcription initiation by RNA polymerase II"/>
    <property type="evidence" value="ECO:0007669"/>
    <property type="project" value="Ensembl"/>
</dbReference>
<dbReference type="STRING" id="61853.ENSNLEP00000014037"/>
<evidence type="ECO:0000256" key="1">
    <source>
        <dbReference type="ARBA" id="ARBA00004123"/>
    </source>
</evidence>
<comment type="subcellular location">
    <subcellularLocation>
        <location evidence="1">Nucleus</location>
    </subcellularLocation>
</comment>
<organism evidence="8 9">
    <name type="scientific">Nomascus leucogenys</name>
    <name type="common">Northern white-cheeked gibbon</name>
    <name type="synonym">Hylobates leucogenys</name>
    <dbReference type="NCBI Taxonomy" id="61853"/>
    <lineage>
        <taxon>Eukaryota</taxon>
        <taxon>Metazoa</taxon>
        <taxon>Chordata</taxon>
        <taxon>Craniata</taxon>
        <taxon>Vertebrata</taxon>
        <taxon>Euteleostomi</taxon>
        <taxon>Mammalia</taxon>
        <taxon>Eutheria</taxon>
        <taxon>Euarchontoglires</taxon>
        <taxon>Primates</taxon>
        <taxon>Haplorrhini</taxon>
        <taxon>Catarrhini</taxon>
        <taxon>Hylobatidae</taxon>
        <taxon>Nomascus</taxon>
    </lineage>
</organism>
<evidence type="ECO:0000259" key="7">
    <source>
        <dbReference type="Pfam" id="PF07571"/>
    </source>
</evidence>
<keyword evidence="3" id="KW-0805">Transcription regulation</keyword>
<dbReference type="Ensembl" id="ENSNLET00000014726.2">
    <property type="protein sequence ID" value="ENSNLEP00000014037.2"/>
    <property type="gene ID" value="ENSNLEG00000011535.2"/>
</dbReference>
<proteinExistence type="inferred from homology"/>
<evidence type="ECO:0000313" key="9">
    <source>
        <dbReference type="Proteomes" id="UP000001073"/>
    </source>
</evidence>
<evidence type="ECO:0000256" key="4">
    <source>
        <dbReference type="ARBA" id="ARBA00023163"/>
    </source>
</evidence>
<gene>
    <name evidence="8" type="primary">TAF6</name>
</gene>
<feature type="compositionally biased region" description="Low complexity" evidence="6">
    <location>
        <begin position="634"/>
        <end position="649"/>
    </location>
</feature>
<evidence type="ECO:0000256" key="5">
    <source>
        <dbReference type="ARBA" id="ARBA00023242"/>
    </source>
</evidence>
<dbReference type="PANTHER" id="PTHR10221">
    <property type="entry name" value="TRANSCRIPTION INITIATION FACTOR TFIID SUBUNIT 6"/>
    <property type="match status" value="1"/>
</dbReference>
<dbReference type="InterPro" id="IPR046344">
    <property type="entry name" value="TAF6_C_sf"/>
</dbReference>
<dbReference type="AlphaFoldDB" id="G1RLC9"/>